<dbReference type="Proteomes" id="UP000188354">
    <property type="component" value="Chromosome LG03"/>
</dbReference>
<reference evidence="1 2" key="1">
    <citation type="journal article" date="2017" name="Plant Biotechnol. J.">
        <title>A comprehensive draft genome sequence for lupin (Lupinus angustifolius), an emerging health food: insights into plant-microbe interactions and legume evolution.</title>
        <authorList>
            <person name="Hane J.K."/>
            <person name="Ming Y."/>
            <person name="Kamphuis L.G."/>
            <person name="Nelson M.N."/>
            <person name="Garg G."/>
            <person name="Atkins C.A."/>
            <person name="Bayer P.E."/>
            <person name="Bravo A."/>
            <person name="Bringans S."/>
            <person name="Cannon S."/>
            <person name="Edwards D."/>
            <person name="Foley R."/>
            <person name="Gao L.L."/>
            <person name="Harrison M.J."/>
            <person name="Huang W."/>
            <person name="Hurgobin B."/>
            <person name="Li S."/>
            <person name="Liu C.W."/>
            <person name="McGrath A."/>
            <person name="Morahan G."/>
            <person name="Murray J."/>
            <person name="Weller J."/>
            <person name="Jian J."/>
            <person name="Singh K.B."/>
        </authorList>
    </citation>
    <scope>NUCLEOTIDE SEQUENCE [LARGE SCALE GENOMIC DNA]</scope>
    <source>
        <strain evidence="2">cv. Tanjil</strain>
        <tissue evidence="1">Whole plant</tissue>
    </source>
</reference>
<proteinExistence type="predicted"/>
<sequence length="88" mass="9451">MIGESDGGRASGEDERSVVVVVGGREVDARTPFQGGEEGCRQIRSDPACHAVPTRAVALHFCSHALRIAKMESIRVVVDGYGQRQIQS</sequence>
<organism evidence="1 2">
    <name type="scientific">Lupinus angustifolius</name>
    <name type="common">Narrow-leaved blue lupine</name>
    <dbReference type="NCBI Taxonomy" id="3871"/>
    <lineage>
        <taxon>Eukaryota</taxon>
        <taxon>Viridiplantae</taxon>
        <taxon>Streptophyta</taxon>
        <taxon>Embryophyta</taxon>
        <taxon>Tracheophyta</taxon>
        <taxon>Spermatophyta</taxon>
        <taxon>Magnoliopsida</taxon>
        <taxon>eudicotyledons</taxon>
        <taxon>Gunneridae</taxon>
        <taxon>Pentapetalae</taxon>
        <taxon>rosids</taxon>
        <taxon>fabids</taxon>
        <taxon>Fabales</taxon>
        <taxon>Fabaceae</taxon>
        <taxon>Papilionoideae</taxon>
        <taxon>50 kb inversion clade</taxon>
        <taxon>genistoids sensu lato</taxon>
        <taxon>core genistoids</taxon>
        <taxon>Genisteae</taxon>
        <taxon>Lupinus</taxon>
    </lineage>
</organism>
<dbReference type="AlphaFoldDB" id="A0A1J7IRB3"/>
<keyword evidence="2" id="KW-1185">Reference proteome</keyword>
<evidence type="ECO:0000313" key="1">
    <source>
        <dbReference type="EMBL" id="OIW15283.1"/>
    </source>
</evidence>
<gene>
    <name evidence="1" type="ORF">TanjilG_08080</name>
</gene>
<evidence type="ECO:0000313" key="2">
    <source>
        <dbReference type="Proteomes" id="UP000188354"/>
    </source>
</evidence>
<accession>A0A1J7IRB3</accession>
<name>A0A1J7IRB3_LUPAN</name>
<protein>
    <submittedName>
        <fullName evidence="1">Uncharacterized protein</fullName>
    </submittedName>
</protein>
<dbReference type="EMBL" id="CM007363">
    <property type="protein sequence ID" value="OIW15283.1"/>
    <property type="molecule type" value="Genomic_DNA"/>
</dbReference>
<dbReference type="Gramene" id="OIW15283">
    <property type="protein sequence ID" value="OIW15283"/>
    <property type="gene ID" value="TanjilG_08080"/>
</dbReference>